<keyword evidence="12" id="KW-1185">Reference proteome</keyword>
<keyword evidence="4" id="KW-0539">Nucleus</keyword>
<dbReference type="Proteomes" id="UP000238350">
    <property type="component" value="Unassembled WGS sequence"/>
</dbReference>
<dbReference type="STRING" id="45607.A0A2T0FFB5"/>
<feature type="compositionally biased region" description="Basic residues" evidence="9">
    <location>
        <begin position="153"/>
        <end position="164"/>
    </location>
</feature>
<dbReference type="Pfam" id="PF01585">
    <property type="entry name" value="G-patch"/>
    <property type="match status" value="1"/>
</dbReference>
<gene>
    <name evidence="11" type="ORF">B9G98_01277</name>
</gene>
<comment type="similarity">
    <text evidence="5">Belongs to the PINX1 family.</text>
</comment>
<dbReference type="GO" id="GO:0005730">
    <property type="term" value="C:nucleolus"/>
    <property type="evidence" value="ECO:0007669"/>
    <property type="project" value="UniProtKB-SubCell"/>
</dbReference>
<feature type="compositionally biased region" description="Basic residues" evidence="9">
    <location>
        <begin position="176"/>
        <end position="193"/>
    </location>
</feature>
<reference evidence="11 12" key="1">
    <citation type="submission" date="2017-04" db="EMBL/GenBank/DDBJ databases">
        <title>Genome sequencing of [Candida] sorbophila.</title>
        <authorList>
            <person name="Ahn J.O."/>
        </authorList>
    </citation>
    <scope>NUCLEOTIDE SEQUENCE [LARGE SCALE GENOMIC DNA]</scope>
    <source>
        <strain evidence="11 12">DS02</strain>
    </source>
</reference>
<dbReference type="OrthoDB" id="29523at2759"/>
<dbReference type="GO" id="GO:0003676">
    <property type="term" value="F:nucleic acid binding"/>
    <property type="evidence" value="ECO:0007669"/>
    <property type="project" value="InterPro"/>
</dbReference>
<dbReference type="InterPro" id="IPR000467">
    <property type="entry name" value="G_patch_dom"/>
</dbReference>
<evidence type="ECO:0000256" key="5">
    <source>
        <dbReference type="ARBA" id="ARBA00038007"/>
    </source>
</evidence>
<dbReference type="PANTHER" id="PTHR23149">
    <property type="entry name" value="G PATCH DOMAIN CONTAINING PROTEIN"/>
    <property type="match status" value="1"/>
</dbReference>
<comment type="subcellular location">
    <subcellularLocation>
        <location evidence="1">Nucleus</location>
        <location evidence="1">Nucleolus</location>
    </subcellularLocation>
</comment>
<accession>A0A2T0FFB5</accession>
<sequence>MGLSLAGSSKKEKISFDPRNTIWSNDTERFGHQHMLNMGWKPGQGLGKSIKGDTQHIKVKVKADNTGLGRPIKDDMPTGLDVFQRILGKLNGEEEKVNRQLNEQMKMSGVFLNFVYGGVLEGTVEKMMLTTVEETTPSTKRAAPEDVDEEVKKSKKAKKEKSKKLKEDDEKEKKNKKDKKGKKDKKDKSKSKSKSPPEKSESKSPTPSGIRATRSRFIAMKRQATTDEKSLKEILMLN</sequence>
<evidence type="ECO:0000256" key="3">
    <source>
        <dbReference type="ARBA" id="ARBA00022552"/>
    </source>
</evidence>
<dbReference type="GO" id="GO:0006364">
    <property type="term" value="P:rRNA processing"/>
    <property type="evidence" value="ECO:0007669"/>
    <property type="project" value="UniProtKB-KW"/>
</dbReference>
<dbReference type="EMBL" id="NDIQ01000001">
    <property type="protein sequence ID" value="PRT53657.1"/>
    <property type="molecule type" value="Genomic_DNA"/>
</dbReference>
<feature type="compositionally biased region" description="Basic and acidic residues" evidence="9">
    <location>
        <begin position="165"/>
        <end position="175"/>
    </location>
</feature>
<feature type="domain" description="G-patch" evidence="10">
    <location>
        <begin position="27"/>
        <end position="73"/>
    </location>
</feature>
<evidence type="ECO:0000259" key="10">
    <source>
        <dbReference type="PROSITE" id="PS50174"/>
    </source>
</evidence>
<dbReference type="AlphaFoldDB" id="A0A2T0FFB5"/>
<evidence type="ECO:0000256" key="1">
    <source>
        <dbReference type="ARBA" id="ARBA00004604"/>
    </source>
</evidence>
<evidence type="ECO:0000313" key="12">
    <source>
        <dbReference type="Proteomes" id="UP000238350"/>
    </source>
</evidence>
<dbReference type="PROSITE" id="PS50174">
    <property type="entry name" value="G_PATCH"/>
    <property type="match status" value="1"/>
</dbReference>
<proteinExistence type="inferred from homology"/>
<evidence type="ECO:0000313" key="11">
    <source>
        <dbReference type="EMBL" id="PRT53657.1"/>
    </source>
</evidence>
<evidence type="ECO:0000256" key="6">
    <source>
        <dbReference type="ARBA" id="ARBA00040137"/>
    </source>
</evidence>
<keyword evidence="2" id="KW-0690">Ribosome biogenesis</keyword>
<evidence type="ECO:0000256" key="8">
    <source>
        <dbReference type="ARBA" id="ARBA00041961"/>
    </source>
</evidence>
<evidence type="ECO:0000256" key="4">
    <source>
        <dbReference type="ARBA" id="ARBA00023242"/>
    </source>
</evidence>
<organism evidence="11 12">
    <name type="scientific">Wickerhamiella sorbophila</name>
    <dbReference type="NCBI Taxonomy" id="45607"/>
    <lineage>
        <taxon>Eukaryota</taxon>
        <taxon>Fungi</taxon>
        <taxon>Dikarya</taxon>
        <taxon>Ascomycota</taxon>
        <taxon>Saccharomycotina</taxon>
        <taxon>Dipodascomycetes</taxon>
        <taxon>Dipodascales</taxon>
        <taxon>Trichomonascaceae</taxon>
        <taxon>Wickerhamiella</taxon>
    </lineage>
</organism>
<evidence type="ECO:0000256" key="9">
    <source>
        <dbReference type="SAM" id="MobiDB-lite"/>
    </source>
</evidence>
<comment type="caution">
    <text evidence="11">The sequence shown here is derived from an EMBL/GenBank/DDBJ whole genome shotgun (WGS) entry which is preliminary data.</text>
</comment>
<keyword evidence="3" id="KW-0698">rRNA processing</keyword>
<feature type="region of interest" description="Disordered" evidence="9">
    <location>
        <begin position="134"/>
        <end position="238"/>
    </location>
</feature>
<dbReference type="SMART" id="SM00443">
    <property type="entry name" value="G_patch"/>
    <property type="match status" value="1"/>
</dbReference>
<dbReference type="GeneID" id="36515026"/>
<dbReference type="PANTHER" id="PTHR23149:SF31">
    <property type="entry name" value="PROTEIN PXR1"/>
    <property type="match status" value="1"/>
</dbReference>
<evidence type="ECO:0000256" key="2">
    <source>
        <dbReference type="ARBA" id="ARBA00022517"/>
    </source>
</evidence>
<dbReference type="InterPro" id="IPR050656">
    <property type="entry name" value="PINX1"/>
</dbReference>
<evidence type="ECO:0000256" key="7">
    <source>
        <dbReference type="ARBA" id="ARBA00040376"/>
    </source>
</evidence>
<protein>
    <recommendedName>
        <fullName evidence="7">Protein PXR1</fullName>
    </recommendedName>
    <alternativeName>
        <fullName evidence="8">PinX1-related protein 1</fullName>
    </alternativeName>
    <alternativeName>
        <fullName evidence="6">Protein pxr1</fullName>
    </alternativeName>
</protein>
<name>A0A2T0FFB5_9ASCO</name>
<dbReference type="RefSeq" id="XP_024663603.1">
    <property type="nucleotide sequence ID" value="XM_024807835.1"/>
</dbReference>